<accession>A0A9W9YKV7</accession>
<sequence>YQELSQVSQSPLLGTFWLYSLTSVQELSQVSQKSPLGYFLTLFPHQCIRN</sequence>
<comment type="caution">
    <text evidence="1">The sequence shown here is derived from an EMBL/GenBank/DDBJ whole genome shotgun (WGS) entry which is preliminary data.</text>
</comment>
<name>A0A9W9YKV7_9CNID</name>
<dbReference type="AlphaFoldDB" id="A0A9W9YKV7"/>
<proteinExistence type="predicted"/>
<dbReference type="Proteomes" id="UP001163046">
    <property type="component" value="Unassembled WGS sequence"/>
</dbReference>
<feature type="non-terminal residue" evidence="1">
    <location>
        <position position="1"/>
    </location>
</feature>
<protein>
    <submittedName>
        <fullName evidence="1">Uncharacterized protein</fullName>
    </submittedName>
</protein>
<keyword evidence="2" id="KW-1185">Reference proteome</keyword>
<reference evidence="1" key="1">
    <citation type="submission" date="2023-01" db="EMBL/GenBank/DDBJ databases">
        <title>Genome assembly of the deep-sea coral Lophelia pertusa.</title>
        <authorList>
            <person name="Herrera S."/>
            <person name="Cordes E."/>
        </authorList>
    </citation>
    <scope>NUCLEOTIDE SEQUENCE</scope>
    <source>
        <strain evidence="1">USNM1676648</strain>
        <tissue evidence="1">Polyp</tissue>
    </source>
</reference>
<organism evidence="1 2">
    <name type="scientific">Desmophyllum pertusum</name>
    <dbReference type="NCBI Taxonomy" id="174260"/>
    <lineage>
        <taxon>Eukaryota</taxon>
        <taxon>Metazoa</taxon>
        <taxon>Cnidaria</taxon>
        <taxon>Anthozoa</taxon>
        <taxon>Hexacorallia</taxon>
        <taxon>Scleractinia</taxon>
        <taxon>Caryophylliina</taxon>
        <taxon>Caryophylliidae</taxon>
        <taxon>Desmophyllum</taxon>
    </lineage>
</organism>
<evidence type="ECO:0000313" key="1">
    <source>
        <dbReference type="EMBL" id="KAJ7356070.1"/>
    </source>
</evidence>
<evidence type="ECO:0000313" key="2">
    <source>
        <dbReference type="Proteomes" id="UP001163046"/>
    </source>
</evidence>
<gene>
    <name evidence="1" type="ORF">OS493_026994</name>
</gene>
<dbReference type="EMBL" id="MU827325">
    <property type="protein sequence ID" value="KAJ7356070.1"/>
    <property type="molecule type" value="Genomic_DNA"/>
</dbReference>